<dbReference type="InterPro" id="IPR047201">
    <property type="entry name" value="ERI-1_3'hExo-like"/>
</dbReference>
<evidence type="ECO:0000256" key="1">
    <source>
        <dbReference type="ARBA" id="ARBA00022722"/>
    </source>
</evidence>
<evidence type="ECO:0000259" key="4">
    <source>
        <dbReference type="Pfam" id="PF00929"/>
    </source>
</evidence>
<reference evidence="5 6" key="1">
    <citation type="submission" date="2022-05" db="EMBL/GenBank/DDBJ databases">
        <authorList>
            <consortium name="Genoscope - CEA"/>
            <person name="William W."/>
        </authorList>
    </citation>
    <scope>NUCLEOTIDE SEQUENCE [LARGE SCALE GENOMIC DNA]</scope>
</reference>
<organism evidence="5 6">
    <name type="scientific">Porites evermanni</name>
    <dbReference type="NCBI Taxonomy" id="104178"/>
    <lineage>
        <taxon>Eukaryota</taxon>
        <taxon>Metazoa</taxon>
        <taxon>Cnidaria</taxon>
        <taxon>Anthozoa</taxon>
        <taxon>Hexacorallia</taxon>
        <taxon>Scleractinia</taxon>
        <taxon>Fungiina</taxon>
        <taxon>Poritidae</taxon>
        <taxon>Porites</taxon>
    </lineage>
</organism>
<evidence type="ECO:0000256" key="3">
    <source>
        <dbReference type="ARBA" id="ARBA00022839"/>
    </source>
</evidence>
<evidence type="ECO:0000313" key="5">
    <source>
        <dbReference type="EMBL" id="CAH3150785.1"/>
    </source>
</evidence>
<keyword evidence="1" id="KW-0540">Nuclease</keyword>
<dbReference type="Gene3D" id="3.30.420.10">
    <property type="entry name" value="Ribonuclease H-like superfamily/Ribonuclease H"/>
    <property type="match status" value="1"/>
</dbReference>
<gene>
    <name evidence="5" type="ORF">PEVE_00045347</name>
</gene>
<keyword evidence="2" id="KW-0378">Hydrolase</keyword>
<feature type="domain" description="Exonuclease" evidence="4">
    <location>
        <begin position="2"/>
        <end position="78"/>
    </location>
</feature>
<comment type="caution">
    <text evidence="5">The sequence shown here is derived from an EMBL/GenBank/DDBJ whole genome shotgun (WGS) entry which is preliminary data.</text>
</comment>
<sequence>MIVLDFELTCWKDKKMNYGPEIIEFPPVLLNTSTGEMESEFHMFVQPSEHTRLSEFCTELTGITQVQLLPPLQFSTLLQYRPWALQHLQVCKLLIKPHDQILNKDENEPTENLTKWCKFVTWSDWDLGTCLKNECYRK</sequence>
<protein>
    <recommendedName>
        <fullName evidence="4">Exonuclease domain-containing protein</fullName>
    </recommendedName>
</protein>
<dbReference type="PANTHER" id="PTHR23044:SF61">
    <property type="entry name" value="3'-5' EXORIBONUCLEASE 1-RELATED"/>
    <property type="match status" value="1"/>
</dbReference>
<evidence type="ECO:0000313" key="6">
    <source>
        <dbReference type="Proteomes" id="UP001159427"/>
    </source>
</evidence>
<dbReference type="SUPFAM" id="SSF53098">
    <property type="entry name" value="Ribonuclease H-like"/>
    <property type="match status" value="1"/>
</dbReference>
<dbReference type="Proteomes" id="UP001159427">
    <property type="component" value="Unassembled WGS sequence"/>
</dbReference>
<accession>A0ABN8PTY0</accession>
<dbReference type="PANTHER" id="PTHR23044">
    <property type="entry name" value="3'-5' EXONUCLEASE ERI1-RELATED"/>
    <property type="match status" value="1"/>
</dbReference>
<dbReference type="InterPro" id="IPR012337">
    <property type="entry name" value="RNaseH-like_sf"/>
</dbReference>
<keyword evidence="6" id="KW-1185">Reference proteome</keyword>
<dbReference type="InterPro" id="IPR051274">
    <property type="entry name" value="3-5_Exoribonuclease"/>
</dbReference>
<evidence type="ECO:0000256" key="2">
    <source>
        <dbReference type="ARBA" id="ARBA00022801"/>
    </source>
</evidence>
<dbReference type="Pfam" id="PF00929">
    <property type="entry name" value="RNase_T"/>
    <property type="match status" value="1"/>
</dbReference>
<dbReference type="InterPro" id="IPR013520">
    <property type="entry name" value="Ribonucl_H"/>
</dbReference>
<name>A0ABN8PTY0_9CNID</name>
<dbReference type="EMBL" id="CALNXI010000999">
    <property type="protein sequence ID" value="CAH3150785.1"/>
    <property type="molecule type" value="Genomic_DNA"/>
</dbReference>
<keyword evidence="3" id="KW-0269">Exonuclease</keyword>
<dbReference type="CDD" id="cd06133">
    <property type="entry name" value="ERI-1_3'hExo_like"/>
    <property type="match status" value="1"/>
</dbReference>
<proteinExistence type="predicted"/>
<dbReference type="InterPro" id="IPR036397">
    <property type="entry name" value="RNaseH_sf"/>
</dbReference>